<dbReference type="Proteomes" id="UP000435138">
    <property type="component" value="Unassembled WGS sequence"/>
</dbReference>
<dbReference type="RefSeq" id="WP_153359091.1">
    <property type="nucleotide sequence ID" value="NZ_JAYKOO010000001.1"/>
</dbReference>
<evidence type="ECO:0000313" key="2">
    <source>
        <dbReference type="Proteomes" id="UP000435138"/>
    </source>
</evidence>
<protein>
    <submittedName>
        <fullName evidence="1">Uncharacterized protein</fullName>
    </submittedName>
</protein>
<gene>
    <name evidence="1" type="ORF">GAO09_25525</name>
</gene>
<sequence length="156" mass="16969">MSLVSWLIIGVIVVALAYYVTRMAKDREDGERHDPGLAILEFGRAFPTEAIRALHETADGNAVFIRLHDGKAGVMRNYGRHYSCHVIQPGRARATSNADGKGFVIEFLDAPTQNGEFVFPSQEIAAEVGLWLLGNYVSAADKAAAEEGRPGEQPTV</sequence>
<evidence type="ECO:0000313" key="1">
    <source>
        <dbReference type="EMBL" id="MQY49401.1"/>
    </source>
</evidence>
<proteinExistence type="predicted"/>
<comment type="caution">
    <text evidence="1">The sequence shown here is derived from an EMBL/GenBank/DDBJ whole genome shotgun (WGS) entry which is preliminary data.</text>
</comment>
<dbReference type="EMBL" id="WIXI01000050">
    <property type="protein sequence ID" value="MQY49401.1"/>
    <property type="molecule type" value="Genomic_DNA"/>
</dbReference>
<name>A0A6A8AL07_9HYPH</name>
<keyword evidence="2" id="KW-1185">Reference proteome</keyword>
<organism evidence="1 2">
    <name type="scientific">Endobacterium cereale</name>
    <dbReference type="NCBI Taxonomy" id="2663029"/>
    <lineage>
        <taxon>Bacteria</taxon>
        <taxon>Pseudomonadati</taxon>
        <taxon>Pseudomonadota</taxon>
        <taxon>Alphaproteobacteria</taxon>
        <taxon>Hyphomicrobiales</taxon>
        <taxon>Rhizobiaceae</taxon>
        <taxon>Endobacterium</taxon>
    </lineage>
</organism>
<reference evidence="1 2" key="1">
    <citation type="submission" date="2019-11" db="EMBL/GenBank/DDBJ databases">
        <title>Genome analysis of Rhizobacterium cereale a novel genus and species isolated from maize roots in North Spain.</title>
        <authorList>
            <person name="Menendez E."/>
            <person name="Flores-Felix J.D."/>
            <person name="Ramirez-Bahena M.-H."/>
            <person name="Igual J.M."/>
            <person name="Garcia-Fraile P."/>
            <person name="Peix A."/>
            <person name="Velazquez E."/>
        </authorList>
    </citation>
    <scope>NUCLEOTIDE SEQUENCE [LARGE SCALE GENOMIC DNA]</scope>
    <source>
        <strain evidence="1 2">RZME27</strain>
    </source>
</reference>
<accession>A0A6A8AL07</accession>
<dbReference type="AlphaFoldDB" id="A0A6A8AL07"/>